<dbReference type="SFLD" id="SFLDS00029">
    <property type="entry name" value="Radical_SAM"/>
    <property type="match status" value="1"/>
</dbReference>
<evidence type="ECO:0000256" key="2">
    <source>
        <dbReference type="ARBA" id="ARBA00022691"/>
    </source>
</evidence>
<evidence type="ECO:0000313" key="8">
    <source>
        <dbReference type="EMBL" id="ACB77641.1"/>
    </source>
</evidence>
<dbReference type="SFLD" id="SFLDG01082">
    <property type="entry name" value="B12-binding_domain_containing"/>
    <property type="match status" value="1"/>
</dbReference>
<evidence type="ECO:0000259" key="7">
    <source>
        <dbReference type="PROSITE" id="PS51918"/>
    </source>
</evidence>
<dbReference type="KEGG" id="ote:Oter_4370"/>
<evidence type="ECO:0000256" key="4">
    <source>
        <dbReference type="ARBA" id="ARBA00023004"/>
    </source>
</evidence>
<accession>B1ZRJ1</accession>
<dbReference type="CDD" id="cd01335">
    <property type="entry name" value="Radical_SAM"/>
    <property type="match status" value="1"/>
</dbReference>
<dbReference type="PROSITE" id="PS51918">
    <property type="entry name" value="RADICAL_SAM"/>
    <property type="match status" value="1"/>
</dbReference>
<protein>
    <submittedName>
        <fullName evidence="8">Radical SAM domain protein</fullName>
    </submittedName>
</protein>
<dbReference type="PANTHER" id="PTHR43409:SF16">
    <property type="entry name" value="SLR0320 PROTEIN"/>
    <property type="match status" value="1"/>
</dbReference>
<feature type="domain" description="B12-binding" evidence="6">
    <location>
        <begin position="1"/>
        <end position="141"/>
    </location>
</feature>
<proteinExistence type="predicted"/>
<dbReference type="InterPro" id="IPR058240">
    <property type="entry name" value="rSAM_sf"/>
</dbReference>
<gene>
    <name evidence="8" type="ordered locus">Oter_4370</name>
</gene>
<evidence type="ECO:0000259" key="6">
    <source>
        <dbReference type="PROSITE" id="PS51332"/>
    </source>
</evidence>
<dbReference type="SUPFAM" id="SSF102114">
    <property type="entry name" value="Radical SAM enzymes"/>
    <property type="match status" value="1"/>
</dbReference>
<dbReference type="InterPro" id="IPR051198">
    <property type="entry name" value="BchE-like"/>
</dbReference>
<reference evidence="8 9" key="1">
    <citation type="journal article" date="2011" name="J. Bacteriol.">
        <title>Genome sequence of the verrucomicrobium Opitutus terrae PB90-1, an abundant inhabitant of rice paddy soil ecosystems.</title>
        <authorList>
            <person name="van Passel M.W."/>
            <person name="Kant R."/>
            <person name="Palva A."/>
            <person name="Copeland A."/>
            <person name="Lucas S."/>
            <person name="Lapidus A."/>
            <person name="Glavina del Rio T."/>
            <person name="Pitluck S."/>
            <person name="Goltsman E."/>
            <person name="Clum A."/>
            <person name="Sun H."/>
            <person name="Schmutz J."/>
            <person name="Larimer F.W."/>
            <person name="Land M.L."/>
            <person name="Hauser L."/>
            <person name="Kyrpides N."/>
            <person name="Mikhailova N."/>
            <person name="Richardson P.P."/>
            <person name="Janssen P.H."/>
            <person name="de Vos W.M."/>
            <person name="Smidt H."/>
        </authorList>
    </citation>
    <scope>NUCLEOTIDE SEQUENCE [LARGE SCALE GENOMIC DNA]</scope>
    <source>
        <strain evidence="9">DSM 11246 / JCM 15787 / PB90-1</strain>
    </source>
</reference>
<dbReference type="GO" id="GO:0003824">
    <property type="term" value="F:catalytic activity"/>
    <property type="evidence" value="ECO:0007669"/>
    <property type="project" value="InterPro"/>
</dbReference>
<dbReference type="GO" id="GO:0046872">
    <property type="term" value="F:metal ion binding"/>
    <property type="evidence" value="ECO:0007669"/>
    <property type="project" value="UniProtKB-KW"/>
</dbReference>
<keyword evidence="5" id="KW-0411">Iron-sulfur</keyword>
<dbReference type="InterPro" id="IPR007197">
    <property type="entry name" value="rSAM"/>
</dbReference>
<organism evidence="8 9">
    <name type="scientific">Opitutus terrae (strain DSM 11246 / JCM 15787 / PB90-1)</name>
    <dbReference type="NCBI Taxonomy" id="452637"/>
    <lineage>
        <taxon>Bacteria</taxon>
        <taxon>Pseudomonadati</taxon>
        <taxon>Verrucomicrobiota</taxon>
        <taxon>Opitutia</taxon>
        <taxon>Opitutales</taxon>
        <taxon>Opitutaceae</taxon>
        <taxon>Opitutus</taxon>
    </lineage>
</organism>
<dbReference type="Pfam" id="PF04055">
    <property type="entry name" value="Radical_SAM"/>
    <property type="match status" value="1"/>
</dbReference>
<dbReference type="HOGENOM" id="CLU_543844_0_0_0"/>
<dbReference type="InterPro" id="IPR023404">
    <property type="entry name" value="rSAM_horseshoe"/>
</dbReference>
<keyword evidence="9" id="KW-1185">Reference proteome</keyword>
<dbReference type="Proteomes" id="UP000007013">
    <property type="component" value="Chromosome"/>
</dbReference>
<sequence length="501" mass="54059">MPPQHGLLAGFAAGLSSIADFLRARLPDTKVELVDLSEEPITTLKSAILSRGLPIHFETIVGITTTTASYQAALSVAAAFKELGRAAGTNVTTILGGHHASADAEIVLRNHTAVVDFVIAGEGETAMLEFLQRFPGVAGTPGLICIREGRVQRNPPPLLLSQAQLDTLPPTAPTSGTNVTGKFGHITYISARGCPLGCAFCAVGNQRIRAKSVAKVAADVRLLVAQGHTRIAIEDNFFAHTPQRTEELCGALAELRSEGLGFTWDCQTRVESMDRKGLPELLSRAGCEAVYLGVESLNPDQLRYLNKTPNPERYLNRLRHRVIPALLASRVGCYLNLQFGLPGENDDHHSQTLATLRAIGQMAHDSGRIITIFPQLHVLYPGTVHFLDGLRADHYPADIFELFTAWEIVQSPVLKWLGRHFAHGTGGIPVGILNPESLRRGSFTGGSLNIIDPNAVTRIDATLSDLSQLAGIDVFRYGRHLVPGENDPPSDRTPQQSALAC</sequence>
<evidence type="ECO:0000313" key="9">
    <source>
        <dbReference type="Proteomes" id="UP000007013"/>
    </source>
</evidence>
<dbReference type="PANTHER" id="PTHR43409">
    <property type="entry name" value="ANAEROBIC MAGNESIUM-PROTOPORPHYRIN IX MONOMETHYL ESTER CYCLASE-RELATED"/>
    <property type="match status" value="1"/>
</dbReference>
<dbReference type="SMART" id="SM00729">
    <property type="entry name" value="Elp3"/>
    <property type="match status" value="1"/>
</dbReference>
<keyword evidence="4" id="KW-0408">Iron</keyword>
<dbReference type="Gene3D" id="3.40.50.280">
    <property type="entry name" value="Cobalamin-binding domain"/>
    <property type="match status" value="1"/>
</dbReference>
<keyword evidence="2" id="KW-0949">S-adenosyl-L-methionine</keyword>
<comment type="cofactor">
    <cofactor evidence="1">
        <name>[4Fe-4S] cluster</name>
        <dbReference type="ChEBI" id="CHEBI:49883"/>
    </cofactor>
</comment>
<dbReference type="GO" id="GO:0031419">
    <property type="term" value="F:cobalamin binding"/>
    <property type="evidence" value="ECO:0007669"/>
    <property type="project" value="InterPro"/>
</dbReference>
<dbReference type="GO" id="GO:0051536">
    <property type="term" value="F:iron-sulfur cluster binding"/>
    <property type="evidence" value="ECO:0007669"/>
    <property type="project" value="UniProtKB-KW"/>
</dbReference>
<dbReference type="AlphaFoldDB" id="B1ZRJ1"/>
<dbReference type="RefSeq" id="WP_012377161.1">
    <property type="nucleotide sequence ID" value="NC_010571.1"/>
</dbReference>
<dbReference type="Pfam" id="PF02310">
    <property type="entry name" value="B12-binding"/>
    <property type="match status" value="1"/>
</dbReference>
<dbReference type="OrthoDB" id="9801424at2"/>
<dbReference type="STRING" id="452637.Oter_4370"/>
<evidence type="ECO:0000256" key="5">
    <source>
        <dbReference type="ARBA" id="ARBA00023014"/>
    </source>
</evidence>
<dbReference type="GO" id="GO:0005829">
    <property type="term" value="C:cytosol"/>
    <property type="evidence" value="ECO:0007669"/>
    <property type="project" value="TreeGrafter"/>
</dbReference>
<dbReference type="InterPro" id="IPR006638">
    <property type="entry name" value="Elp3/MiaA/NifB-like_rSAM"/>
</dbReference>
<feature type="domain" description="Radical SAM core" evidence="7">
    <location>
        <begin position="179"/>
        <end position="419"/>
    </location>
</feature>
<keyword evidence="3" id="KW-0479">Metal-binding</keyword>
<evidence type="ECO:0000256" key="1">
    <source>
        <dbReference type="ARBA" id="ARBA00001966"/>
    </source>
</evidence>
<dbReference type="EMBL" id="CP001032">
    <property type="protein sequence ID" value="ACB77641.1"/>
    <property type="molecule type" value="Genomic_DNA"/>
</dbReference>
<dbReference type="PROSITE" id="PS51332">
    <property type="entry name" value="B12_BINDING"/>
    <property type="match status" value="1"/>
</dbReference>
<dbReference type="InterPro" id="IPR006158">
    <property type="entry name" value="Cobalamin-bd"/>
</dbReference>
<dbReference type="Gene3D" id="3.80.30.20">
    <property type="entry name" value="tm_1862 like domain"/>
    <property type="match status" value="1"/>
</dbReference>
<evidence type="ECO:0000256" key="3">
    <source>
        <dbReference type="ARBA" id="ARBA00022723"/>
    </source>
</evidence>
<name>B1ZRJ1_OPITP</name>
<dbReference type="eggNOG" id="COG1032">
    <property type="taxonomic scope" value="Bacteria"/>
</dbReference>